<proteinExistence type="predicted"/>
<keyword evidence="3" id="KW-1185">Reference proteome</keyword>
<gene>
    <name evidence="2" type="ORF">FHL15_004900</name>
</gene>
<dbReference type="AlphaFoldDB" id="A0A553I1R3"/>
<protein>
    <submittedName>
        <fullName evidence="2">Uncharacterized protein</fullName>
    </submittedName>
</protein>
<sequence>MEAGTTLDLSFFKSTRPERDGDTESAWRNTRREAGRFKFQFEAQVVVGTVDATKQERRNDDRNPGLLFRRAETMSIRGATLKRPSKLPNLGIPGSVCKWYIVLLYVGVKALEVIAAVNRYAVARTAEVDAKILFIQSLSSSFGSAAAQSHLTYANGSSYIGARLSTSISSTNSSPSIRDLPSQSTIATDFRKRITALGSRCFVAIYFYCPDLKSKLSGVQSVRANLD</sequence>
<evidence type="ECO:0000313" key="3">
    <source>
        <dbReference type="Proteomes" id="UP000319160"/>
    </source>
</evidence>
<organism evidence="2 3">
    <name type="scientific">Xylaria flabelliformis</name>
    <dbReference type="NCBI Taxonomy" id="2512241"/>
    <lineage>
        <taxon>Eukaryota</taxon>
        <taxon>Fungi</taxon>
        <taxon>Dikarya</taxon>
        <taxon>Ascomycota</taxon>
        <taxon>Pezizomycotina</taxon>
        <taxon>Sordariomycetes</taxon>
        <taxon>Xylariomycetidae</taxon>
        <taxon>Xylariales</taxon>
        <taxon>Xylariaceae</taxon>
        <taxon>Xylaria</taxon>
    </lineage>
</organism>
<dbReference type="Proteomes" id="UP000319160">
    <property type="component" value="Unassembled WGS sequence"/>
</dbReference>
<comment type="caution">
    <text evidence="2">The sequence shown here is derived from an EMBL/GenBank/DDBJ whole genome shotgun (WGS) entry which is preliminary data.</text>
</comment>
<name>A0A553I1R3_9PEZI</name>
<feature type="region of interest" description="Disordered" evidence="1">
    <location>
        <begin position="1"/>
        <end position="26"/>
    </location>
</feature>
<evidence type="ECO:0000313" key="2">
    <source>
        <dbReference type="EMBL" id="TRX94132.1"/>
    </source>
</evidence>
<accession>A0A553I1R3</accession>
<evidence type="ECO:0000256" key="1">
    <source>
        <dbReference type="SAM" id="MobiDB-lite"/>
    </source>
</evidence>
<dbReference type="EMBL" id="VFLP01000024">
    <property type="protein sequence ID" value="TRX94132.1"/>
    <property type="molecule type" value="Genomic_DNA"/>
</dbReference>
<reference evidence="3" key="1">
    <citation type="submission" date="2019-06" db="EMBL/GenBank/DDBJ databases">
        <title>Draft genome sequence of the griseofulvin-producing fungus Xylaria cubensis strain G536.</title>
        <authorList>
            <person name="Mead M.E."/>
            <person name="Raja H.A."/>
            <person name="Steenwyk J.L."/>
            <person name="Knowles S.L."/>
            <person name="Oberlies N.H."/>
            <person name="Rokas A."/>
        </authorList>
    </citation>
    <scope>NUCLEOTIDE SEQUENCE [LARGE SCALE GENOMIC DNA]</scope>
    <source>
        <strain evidence="3">G536</strain>
    </source>
</reference>